<name>A0AA47N4X9_MERPO</name>
<feature type="domain" description="DDE Tnp4" evidence="4">
    <location>
        <begin position="6"/>
        <end position="66"/>
    </location>
</feature>
<dbReference type="EMBL" id="JAOPHQ010001165">
    <property type="protein sequence ID" value="KAK0151785.1"/>
    <property type="molecule type" value="Genomic_DNA"/>
</dbReference>
<comment type="cofactor">
    <cofactor evidence="1">
        <name>a divalent metal cation</name>
        <dbReference type="ChEBI" id="CHEBI:60240"/>
    </cofactor>
</comment>
<gene>
    <name evidence="6" type="primary">Harbi1_142</name>
    <name evidence="5" type="synonym">Harbi1_106</name>
    <name evidence="6" type="ORF">N1851_006833</name>
    <name evidence="5" type="ORF">N1851_029656</name>
</gene>
<comment type="caution">
    <text evidence="6">The sequence shown here is derived from an EMBL/GenBank/DDBJ whole genome shotgun (WGS) entry which is preliminary data.</text>
</comment>
<dbReference type="Pfam" id="PF13359">
    <property type="entry name" value="DDE_Tnp_4"/>
    <property type="match status" value="1"/>
</dbReference>
<keyword evidence="7" id="KW-1185">Reference proteome</keyword>
<sequence length="109" mass="12278">MTPVANPRTPQEQRYNRAHARSRTVVERAIGLLKGRWLCLSNAGGTLQYKPEKVCHIILACCVLHNLPIRQAVPLQEPPRADEPIPNAEPFPPPNAAAIQTRERIIQRF</sequence>
<dbReference type="Proteomes" id="UP001174136">
    <property type="component" value="Unassembled WGS sequence"/>
</dbReference>
<reference evidence="6" key="1">
    <citation type="journal article" date="2023" name="Front. Mar. Sci.">
        <title>A new Merluccius polli reference genome to investigate the effects of global change in West African waters.</title>
        <authorList>
            <person name="Mateo J.L."/>
            <person name="Blanco-Fernandez C."/>
            <person name="Garcia-Vazquez E."/>
            <person name="Machado-Schiaffino G."/>
        </authorList>
    </citation>
    <scope>NUCLEOTIDE SEQUENCE</scope>
    <source>
        <strain evidence="6">C29</strain>
        <tissue evidence="6">Fin</tissue>
    </source>
</reference>
<feature type="region of interest" description="Disordered" evidence="3">
    <location>
        <begin position="1"/>
        <end position="20"/>
    </location>
</feature>
<evidence type="ECO:0000256" key="2">
    <source>
        <dbReference type="ARBA" id="ARBA00022723"/>
    </source>
</evidence>
<protein>
    <submittedName>
        <fullName evidence="6">Nuclease HARBI1</fullName>
    </submittedName>
</protein>
<keyword evidence="2" id="KW-0479">Metal-binding</keyword>
<evidence type="ECO:0000256" key="1">
    <source>
        <dbReference type="ARBA" id="ARBA00001968"/>
    </source>
</evidence>
<dbReference type="AlphaFoldDB" id="A0AA47N4X9"/>
<evidence type="ECO:0000313" key="5">
    <source>
        <dbReference type="EMBL" id="KAK0134764.1"/>
    </source>
</evidence>
<proteinExistence type="predicted"/>
<accession>A0AA47N4X9</accession>
<evidence type="ECO:0000313" key="7">
    <source>
        <dbReference type="Proteomes" id="UP001174136"/>
    </source>
</evidence>
<evidence type="ECO:0000313" key="6">
    <source>
        <dbReference type="EMBL" id="KAK0151785.1"/>
    </source>
</evidence>
<dbReference type="GO" id="GO:0046872">
    <property type="term" value="F:metal ion binding"/>
    <property type="evidence" value="ECO:0007669"/>
    <property type="project" value="UniProtKB-KW"/>
</dbReference>
<evidence type="ECO:0000256" key="3">
    <source>
        <dbReference type="SAM" id="MobiDB-lite"/>
    </source>
</evidence>
<evidence type="ECO:0000259" key="4">
    <source>
        <dbReference type="Pfam" id="PF13359"/>
    </source>
</evidence>
<dbReference type="EMBL" id="JAOPHQ010005689">
    <property type="protein sequence ID" value="KAK0134764.1"/>
    <property type="molecule type" value="Genomic_DNA"/>
</dbReference>
<organism evidence="6 7">
    <name type="scientific">Merluccius polli</name>
    <name type="common">Benguela hake</name>
    <name type="synonym">Merluccius cadenati</name>
    <dbReference type="NCBI Taxonomy" id="89951"/>
    <lineage>
        <taxon>Eukaryota</taxon>
        <taxon>Metazoa</taxon>
        <taxon>Chordata</taxon>
        <taxon>Craniata</taxon>
        <taxon>Vertebrata</taxon>
        <taxon>Euteleostomi</taxon>
        <taxon>Actinopterygii</taxon>
        <taxon>Neopterygii</taxon>
        <taxon>Teleostei</taxon>
        <taxon>Neoteleostei</taxon>
        <taxon>Acanthomorphata</taxon>
        <taxon>Zeiogadaria</taxon>
        <taxon>Gadariae</taxon>
        <taxon>Gadiformes</taxon>
        <taxon>Gadoidei</taxon>
        <taxon>Merlucciidae</taxon>
        <taxon>Merluccius</taxon>
    </lineage>
</organism>
<dbReference type="InterPro" id="IPR027806">
    <property type="entry name" value="HARBI1_dom"/>
</dbReference>